<evidence type="ECO:0000313" key="2">
    <source>
        <dbReference type="EMBL" id="KAK6974933.1"/>
    </source>
</evidence>
<dbReference type="EMBL" id="JAWWNJ010000178">
    <property type="protein sequence ID" value="KAK6974933.1"/>
    <property type="molecule type" value="Genomic_DNA"/>
</dbReference>
<accession>A0AAV9ZA56</accession>
<feature type="compositionally biased region" description="Basic and acidic residues" evidence="1">
    <location>
        <begin position="159"/>
        <end position="173"/>
    </location>
</feature>
<feature type="compositionally biased region" description="Pro residues" evidence="1">
    <location>
        <begin position="56"/>
        <end position="65"/>
    </location>
</feature>
<evidence type="ECO:0000256" key="1">
    <source>
        <dbReference type="SAM" id="MobiDB-lite"/>
    </source>
</evidence>
<name>A0AAV9ZA56_9AGAR</name>
<proteinExistence type="predicted"/>
<feature type="compositionally biased region" description="Low complexity" evidence="1">
    <location>
        <begin position="183"/>
        <end position="207"/>
    </location>
</feature>
<organism evidence="2 3">
    <name type="scientific">Favolaschia claudopus</name>
    <dbReference type="NCBI Taxonomy" id="2862362"/>
    <lineage>
        <taxon>Eukaryota</taxon>
        <taxon>Fungi</taxon>
        <taxon>Dikarya</taxon>
        <taxon>Basidiomycota</taxon>
        <taxon>Agaricomycotina</taxon>
        <taxon>Agaricomycetes</taxon>
        <taxon>Agaricomycetidae</taxon>
        <taxon>Agaricales</taxon>
        <taxon>Marasmiineae</taxon>
        <taxon>Mycenaceae</taxon>
        <taxon>Favolaschia</taxon>
    </lineage>
</organism>
<reference evidence="2 3" key="1">
    <citation type="journal article" date="2024" name="J Genomics">
        <title>Draft genome sequencing and assembly of Favolaschia claudopus CIRM-BRFM 2984 isolated from oak limbs.</title>
        <authorList>
            <person name="Navarro D."/>
            <person name="Drula E."/>
            <person name="Chaduli D."/>
            <person name="Cazenave R."/>
            <person name="Ahrendt S."/>
            <person name="Wang J."/>
            <person name="Lipzen A."/>
            <person name="Daum C."/>
            <person name="Barry K."/>
            <person name="Grigoriev I.V."/>
            <person name="Favel A."/>
            <person name="Rosso M.N."/>
            <person name="Martin F."/>
        </authorList>
    </citation>
    <scope>NUCLEOTIDE SEQUENCE [LARGE SCALE GENOMIC DNA]</scope>
    <source>
        <strain evidence="2 3">CIRM-BRFM 2984</strain>
    </source>
</reference>
<protein>
    <submittedName>
        <fullName evidence="2">Uncharacterized protein</fullName>
    </submittedName>
</protein>
<sequence>MSGLSTSRRFGSSAYLITLLLRLPSSRPVAFSLSTARPPSHHLKYDIPLLFAPHLPTSPPSPSPSPSASAYHNPSDASLPSHPLSPRPNPLPFGSVVALFASLQPACHDDPSLVEIVPVLVSVGGFGRRATAAGAGAVSCPAEPEATGGRWTGARKRRSDSTRVWRERAERLDTVTPTSAPRHPSSTSPLNSHLSHPPPSISTSSSHLRLHPDLDLSPPPPPRPAARIRLYLNLVSPLSPPARTCISTSRTSISYPAYASVRVSPTSTTPYSHAASASSLARCLRRGRYIAITLSARVRFAALCDVMPVDDHSLVEIVFIVVGGRREEAVGGAGAVASEVSYPKLKLVRGWVRADMPVDGKQTRLRLRSNLRNSIQFDTGLVSDGGAGGAGWVGATAHRCAASGMSSFFPSYYILFL</sequence>
<feature type="region of interest" description="Disordered" evidence="1">
    <location>
        <begin position="133"/>
        <end position="222"/>
    </location>
</feature>
<dbReference type="Proteomes" id="UP001362999">
    <property type="component" value="Unassembled WGS sequence"/>
</dbReference>
<comment type="caution">
    <text evidence="2">The sequence shown here is derived from an EMBL/GenBank/DDBJ whole genome shotgun (WGS) entry which is preliminary data.</text>
</comment>
<feature type="region of interest" description="Disordered" evidence="1">
    <location>
        <begin position="56"/>
        <end position="86"/>
    </location>
</feature>
<gene>
    <name evidence="2" type="ORF">R3P38DRAFT_3238712</name>
</gene>
<evidence type="ECO:0000313" key="3">
    <source>
        <dbReference type="Proteomes" id="UP001362999"/>
    </source>
</evidence>
<dbReference type="AlphaFoldDB" id="A0AAV9ZA56"/>
<keyword evidence="3" id="KW-1185">Reference proteome</keyword>